<dbReference type="InterPro" id="IPR053140">
    <property type="entry name" value="GDSL_Rv0518-like"/>
</dbReference>
<dbReference type="PANTHER" id="PTHR43784:SF2">
    <property type="entry name" value="GDSL-LIKE LIPASE_ACYLHYDROLASE, PUTATIVE (AFU_ORTHOLOGUE AFUA_2G00820)-RELATED"/>
    <property type="match status" value="1"/>
</dbReference>
<evidence type="ECO:0000256" key="1">
    <source>
        <dbReference type="SAM" id="Phobius"/>
    </source>
</evidence>
<evidence type="ECO:0000313" key="3">
    <source>
        <dbReference type="EMBL" id="ASY22083.1"/>
    </source>
</evidence>
<dbReference type="AlphaFoldDB" id="A0AAC9YVP8"/>
<dbReference type="SUPFAM" id="SSF52266">
    <property type="entry name" value="SGNH hydrolase"/>
    <property type="match status" value="1"/>
</dbReference>
<accession>A0AAC9YVP8</accession>
<dbReference type="CDD" id="cd01832">
    <property type="entry name" value="SGNH_hydrolase_like_1"/>
    <property type="match status" value="1"/>
</dbReference>
<dbReference type="Gene3D" id="3.40.50.1110">
    <property type="entry name" value="SGNH hydrolase"/>
    <property type="match status" value="1"/>
</dbReference>
<dbReference type="RefSeq" id="WP_095696698.1">
    <property type="nucleotide sequence ID" value="NZ_CP016778.1"/>
</dbReference>
<proteinExistence type="predicted"/>
<protein>
    <submittedName>
        <fullName evidence="3">Lysophospholipase</fullName>
    </submittedName>
</protein>
<organism evidence="3 4">
    <name type="scientific">Candidatus Planktophila versatilis</name>
    <dbReference type="NCBI Taxonomy" id="1884905"/>
    <lineage>
        <taxon>Bacteria</taxon>
        <taxon>Bacillati</taxon>
        <taxon>Actinomycetota</taxon>
        <taxon>Actinomycetes</taxon>
        <taxon>Candidatus Nanopelagicales</taxon>
        <taxon>Candidatus Nanopelagicaceae</taxon>
        <taxon>Candidatus Planktophila</taxon>
    </lineage>
</organism>
<sequence>MIYQRFIVCGDSYSEGMTDEIIDGQYRGWADRTADEMAKAHPAFTYVNLAVRGKLLGQVVQDQVPIALSFVTGADTLVSFHAGANDALRPGYQADVAIALYQDAVRSLARSGAQVMLFTVLEKTGNQGRSAEIWERRFSAFNKGVRAVGAEVGAIVVDANEENFLSDRRFLAFDRLHLNQDGHYRCAQAVLEKIGLPFNPGWRTPLPPAKKIPWIVQRGITVAWFIVFALPWIYRRLRGKSSGDGRSAKYPLPLSWPR</sequence>
<gene>
    <name evidence="3" type="ORF">A1sIIB76_00380</name>
</gene>
<dbReference type="InterPro" id="IPR036514">
    <property type="entry name" value="SGNH_hydro_sf"/>
</dbReference>
<dbReference type="Proteomes" id="UP000217194">
    <property type="component" value="Chromosome"/>
</dbReference>
<feature type="transmembrane region" description="Helical" evidence="1">
    <location>
        <begin position="214"/>
        <end position="234"/>
    </location>
</feature>
<keyword evidence="1" id="KW-0472">Membrane</keyword>
<feature type="domain" description="SGNH hydrolase-type esterase" evidence="2">
    <location>
        <begin position="9"/>
        <end position="183"/>
    </location>
</feature>
<evidence type="ECO:0000313" key="4">
    <source>
        <dbReference type="Proteomes" id="UP000217194"/>
    </source>
</evidence>
<keyword evidence="1" id="KW-1133">Transmembrane helix</keyword>
<keyword evidence="1" id="KW-0812">Transmembrane</keyword>
<dbReference type="InterPro" id="IPR013830">
    <property type="entry name" value="SGNH_hydro"/>
</dbReference>
<dbReference type="EMBL" id="CP016778">
    <property type="protein sequence ID" value="ASY22083.1"/>
    <property type="molecule type" value="Genomic_DNA"/>
</dbReference>
<evidence type="ECO:0000259" key="2">
    <source>
        <dbReference type="Pfam" id="PF13472"/>
    </source>
</evidence>
<reference evidence="3 4" key="1">
    <citation type="submission" date="2016-07" db="EMBL/GenBank/DDBJ databases">
        <title>High microdiversification within the ubiquitous acI lineage of Actinobacteria.</title>
        <authorList>
            <person name="Neuenschwander S.M."/>
            <person name="Salcher M."/>
            <person name="Ghai R."/>
            <person name="Pernthaler J."/>
        </authorList>
    </citation>
    <scope>NUCLEOTIDE SEQUENCE [LARGE SCALE GENOMIC DNA]</scope>
    <source>
        <strain evidence="3">MMS-IIB-76</strain>
    </source>
</reference>
<dbReference type="PANTHER" id="PTHR43784">
    <property type="entry name" value="GDSL-LIKE LIPASE/ACYLHYDROLASE, PUTATIVE (AFU_ORTHOLOGUE AFUA_2G00820)-RELATED"/>
    <property type="match status" value="1"/>
</dbReference>
<dbReference type="Pfam" id="PF13472">
    <property type="entry name" value="Lipase_GDSL_2"/>
    <property type="match status" value="1"/>
</dbReference>
<name>A0AAC9YVP8_9ACTN</name>